<sequence>MKLFVASTRLIALFTTSFHLVNQIRGQEATTTVDATLKLSATNVHWGYFSKTLEPVLTVPSGSIVTVEMATHHACDDWDKMIKGDAGMEDIYHWSTENGQHEDYRGASGGGDGVHILTGPIFVEDAEPGDIIKVEILNLKPRLTPEGKAYGSNAAAWWGFQARLNKTDGEPFYSGSFSSTPDKNDEVITIYEIFDENGQGYAVPAYQFEWPVITDPQGTLRDFIAYPGTCVPHDEHGSTVPSSDVADMGWTKNDTIMYYDDVFRAHIPINYHVGTMGLAPESHDFVDSIPPMPSGGNLDNKRIGIGTTMYYPVEVAGGLISMGDAHAAQGDSELDGTAIETSVTGEFKLTVIKQADFTEAQKILDFPLGETEEEFIVHGFTETDYLETYANNPGDIYGASSIDKAMKNAYTQTRKFIMAEYGLTEAEATTIITTGVDFSMTQLVDGNWGVHSVIPKSIFVEVTDDEIILAESRSGRRTSGITGDAYLALSPETVHWGYFSKTLEPILTVQSGAEVVVEMATHHACDDWDKMIKGDAGMESIFRWTADGKGEEYRGATGGGDGVHILTGPIFVENAEPGDVLKVEILDLVPRVNSEGKAYGSNAAAWWGFQARVNKVNGDPFFSGSFSSTPDKNDEVITIYEIFDENGQGFAVPAYQFEWPVITDPQGTLRDFIAYPGTCVPHDEHGSTIPSSDVTDMGWTKNGTVTYYDDVFRARIPINYHVGTMGLAPESHDFVDSIPPMPSGGNLDNQRIGIGTTMYYPVEVAGGLISMGDAHAAQGDSELDGTAIETSVTGKFRLTLIKKDEFTGAMATLDFPLGETEDAWIVHGFTETDYLATFRDNPGDIYGASNIDKAMKNAYTQTRKFVMAEYGLTEAEATTVITTGVDFSITQLVDGNWGVHSVIPKTIFYEKLFLDTTPAEENLNTPVSVPTEPALPSADVVSSAFFATESLAALFVALIFFVVI</sequence>
<organism evidence="3 4">
    <name type="scientific">Cyclostephanos tholiformis</name>
    <dbReference type="NCBI Taxonomy" id="382380"/>
    <lineage>
        <taxon>Eukaryota</taxon>
        <taxon>Sar</taxon>
        <taxon>Stramenopiles</taxon>
        <taxon>Ochrophyta</taxon>
        <taxon>Bacillariophyta</taxon>
        <taxon>Coscinodiscophyceae</taxon>
        <taxon>Thalassiosirophycidae</taxon>
        <taxon>Stephanodiscales</taxon>
        <taxon>Stephanodiscaceae</taxon>
        <taxon>Cyclostephanos</taxon>
    </lineage>
</organism>
<evidence type="ECO:0000256" key="2">
    <source>
        <dbReference type="SAM" id="SignalP"/>
    </source>
</evidence>
<feature type="signal peptide" evidence="2">
    <location>
        <begin position="1"/>
        <end position="26"/>
    </location>
</feature>
<dbReference type="SUPFAM" id="SSF141130">
    <property type="entry name" value="Acetamidase/Formamidase-like"/>
    <property type="match status" value="2"/>
</dbReference>
<dbReference type="Pfam" id="PF03069">
    <property type="entry name" value="FmdA_AmdA"/>
    <property type="match status" value="2"/>
</dbReference>
<keyword evidence="1" id="KW-0812">Transmembrane</keyword>
<name>A0ABD3RCR6_9STRA</name>
<dbReference type="PANTHER" id="PTHR31891:SF1">
    <property type="entry name" value="FORMAMIDASE C869.04-RELATED"/>
    <property type="match status" value="1"/>
</dbReference>
<keyword evidence="4" id="KW-1185">Reference proteome</keyword>
<evidence type="ECO:0008006" key="5">
    <source>
        <dbReference type="Google" id="ProtNLM"/>
    </source>
</evidence>
<protein>
    <recommendedName>
        <fullName evidence="5">Acetamidase</fullName>
    </recommendedName>
</protein>
<comment type="caution">
    <text evidence="3">The sequence shown here is derived from an EMBL/GenBank/DDBJ whole genome shotgun (WGS) entry which is preliminary data.</text>
</comment>
<dbReference type="Gene3D" id="3.10.28.20">
    <property type="entry name" value="Acetamidase/Formamidase-like domains"/>
    <property type="match status" value="2"/>
</dbReference>
<accession>A0ABD3RCR6</accession>
<dbReference type="Proteomes" id="UP001530377">
    <property type="component" value="Unassembled WGS sequence"/>
</dbReference>
<keyword evidence="2" id="KW-0732">Signal</keyword>
<gene>
    <name evidence="3" type="ORF">ACHAXA_003349</name>
</gene>
<feature type="transmembrane region" description="Helical" evidence="1">
    <location>
        <begin position="940"/>
        <end position="963"/>
    </location>
</feature>
<dbReference type="PANTHER" id="PTHR31891">
    <property type="entry name" value="FORMAMIDASE C869.04-RELATED"/>
    <property type="match status" value="1"/>
</dbReference>
<proteinExistence type="predicted"/>
<feature type="chain" id="PRO_5044795198" description="Acetamidase" evidence="2">
    <location>
        <begin position="27"/>
        <end position="964"/>
    </location>
</feature>
<keyword evidence="1" id="KW-1133">Transmembrane helix</keyword>
<dbReference type="AlphaFoldDB" id="A0ABD3RCR6"/>
<dbReference type="EMBL" id="JALLPB020000308">
    <property type="protein sequence ID" value="KAL3810739.1"/>
    <property type="molecule type" value="Genomic_DNA"/>
</dbReference>
<evidence type="ECO:0000256" key="1">
    <source>
        <dbReference type="SAM" id="Phobius"/>
    </source>
</evidence>
<evidence type="ECO:0000313" key="4">
    <source>
        <dbReference type="Proteomes" id="UP001530377"/>
    </source>
</evidence>
<evidence type="ECO:0000313" key="3">
    <source>
        <dbReference type="EMBL" id="KAL3810739.1"/>
    </source>
</evidence>
<keyword evidence="1" id="KW-0472">Membrane</keyword>
<dbReference type="InterPro" id="IPR004304">
    <property type="entry name" value="FmdA_AmdA"/>
</dbReference>
<dbReference type="Gene3D" id="2.60.120.580">
    <property type="entry name" value="Acetamidase/Formamidase-like domains"/>
    <property type="match status" value="4"/>
</dbReference>
<reference evidence="3 4" key="1">
    <citation type="submission" date="2024-10" db="EMBL/GenBank/DDBJ databases">
        <title>Updated reference genomes for cyclostephanoid diatoms.</title>
        <authorList>
            <person name="Roberts W.R."/>
            <person name="Alverson A.J."/>
        </authorList>
    </citation>
    <scope>NUCLEOTIDE SEQUENCE [LARGE SCALE GENOMIC DNA]</scope>
    <source>
        <strain evidence="3 4">AJA228-03</strain>
    </source>
</reference>